<dbReference type="EMBL" id="GGEC01036174">
    <property type="protein sequence ID" value="MBX16658.1"/>
    <property type="molecule type" value="Transcribed_RNA"/>
</dbReference>
<protein>
    <submittedName>
        <fullName evidence="1">Nucleoside diphosphate kinase 3 isoform X1</fullName>
    </submittedName>
</protein>
<dbReference type="GO" id="GO:0016301">
    <property type="term" value="F:kinase activity"/>
    <property type="evidence" value="ECO:0007669"/>
    <property type="project" value="UniProtKB-KW"/>
</dbReference>
<proteinExistence type="predicted"/>
<sequence>MSSQLFRYASRAARSLLSCSKSSRFHSEGRAVAAAAAVSFGGKVPLLASAYRRTDSADGSRQWIPGALAIPAAGYLSLHLESKVFFFLWFFRGEDDISG</sequence>
<accession>A0A2P2LFB1</accession>
<keyword evidence="1" id="KW-0418">Kinase</keyword>
<evidence type="ECO:0000313" key="1">
    <source>
        <dbReference type="EMBL" id="MBX16658.1"/>
    </source>
</evidence>
<name>A0A2P2LFB1_RHIMU</name>
<organism evidence="1">
    <name type="scientific">Rhizophora mucronata</name>
    <name type="common">Asiatic mangrove</name>
    <dbReference type="NCBI Taxonomy" id="61149"/>
    <lineage>
        <taxon>Eukaryota</taxon>
        <taxon>Viridiplantae</taxon>
        <taxon>Streptophyta</taxon>
        <taxon>Embryophyta</taxon>
        <taxon>Tracheophyta</taxon>
        <taxon>Spermatophyta</taxon>
        <taxon>Magnoliopsida</taxon>
        <taxon>eudicotyledons</taxon>
        <taxon>Gunneridae</taxon>
        <taxon>Pentapetalae</taxon>
        <taxon>rosids</taxon>
        <taxon>fabids</taxon>
        <taxon>Malpighiales</taxon>
        <taxon>Rhizophoraceae</taxon>
        <taxon>Rhizophora</taxon>
    </lineage>
</organism>
<reference evidence="1" key="1">
    <citation type="submission" date="2018-02" db="EMBL/GenBank/DDBJ databases">
        <title>Rhizophora mucronata_Transcriptome.</title>
        <authorList>
            <person name="Meera S.P."/>
            <person name="Sreeshan A."/>
            <person name="Augustine A."/>
        </authorList>
    </citation>
    <scope>NUCLEOTIDE SEQUENCE</scope>
    <source>
        <tissue evidence="1">Leaf</tissue>
    </source>
</reference>
<dbReference type="AlphaFoldDB" id="A0A2P2LFB1"/>
<keyword evidence="1" id="KW-0808">Transferase</keyword>